<evidence type="ECO:0000313" key="3">
    <source>
        <dbReference type="Proteomes" id="UP001596409"/>
    </source>
</evidence>
<dbReference type="RefSeq" id="WP_189878146.1">
    <property type="nucleotide sequence ID" value="NZ_JBHSYM010000046.1"/>
</dbReference>
<dbReference type="Proteomes" id="UP001596409">
    <property type="component" value="Unassembled WGS sequence"/>
</dbReference>
<reference evidence="3" key="1">
    <citation type="journal article" date="2019" name="Int. J. Syst. Evol. Microbiol.">
        <title>The Global Catalogue of Microorganisms (GCM) 10K type strain sequencing project: providing services to taxonomists for standard genome sequencing and annotation.</title>
        <authorList>
            <consortium name="The Broad Institute Genomics Platform"/>
            <consortium name="The Broad Institute Genome Sequencing Center for Infectious Disease"/>
            <person name="Wu L."/>
            <person name="Ma J."/>
        </authorList>
    </citation>
    <scope>NUCLEOTIDE SEQUENCE [LARGE SCALE GENOMIC DNA]</scope>
    <source>
        <strain evidence="3">JCM 4855</strain>
    </source>
</reference>
<sequence length="182" mass="19500">MTATSYEDHAEGDMVTQALSKGLTGGNAKMYTDRGTCNLCRNSIAGQAEQLDLVLLVVRPRAVGQRTADVGPDELAVRRYGDRTAVRVRMVLVVGVLGERLVRKVALAPATVADLPPDRSAGLHAAHRMNAREHGGVARRRDRDRSEVARPRGGEANPGPLGRPGALVRCDGEHLSVTALHE</sequence>
<gene>
    <name evidence="2" type="ORF">ACFQMH_21820</name>
</gene>
<evidence type="ECO:0000256" key="1">
    <source>
        <dbReference type="SAM" id="MobiDB-lite"/>
    </source>
</evidence>
<evidence type="ECO:0000313" key="2">
    <source>
        <dbReference type="EMBL" id="MFC7014315.1"/>
    </source>
</evidence>
<protein>
    <submittedName>
        <fullName evidence="2">Uncharacterized protein</fullName>
    </submittedName>
</protein>
<name>A0ABW2E6I5_9ACTN</name>
<feature type="compositionally biased region" description="Basic and acidic residues" evidence="1">
    <location>
        <begin position="130"/>
        <end position="153"/>
    </location>
</feature>
<accession>A0ABW2E6I5</accession>
<organism evidence="2 3">
    <name type="scientific">Streptomyces viridiviolaceus</name>
    <dbReference type="NCBI Taxonomy" id="68282"/>
    <lineage>
        <taxon>Bacteria</taxon>
        <taxon>Bacillati</taxon>
        <taxon>Actinomycetota</taxon>
        <taxon>Actinomycetes</taxon>
        <taxon>Kitasatosporales</taxon>
        <taxon>Streptomycetaceae</taxon>
        <taxon>Streptomyces</taxon>
    </lineage>
</organism>
<comment type="caution">
    <text evidence="2">The sequence shown here is derived from an EMBL/GenBank/DDBJ whole genome shotgun (WGS) entry which is preliminary data.</text>
</comment>
<proteinExistence type="predicted"/>
<dbReference type="EMBL" id="JBHSYM010000046">
    <property type="protein sequence ID" value="MFC7014315.1"/>
    <property type="molecule type" value="Genomic_DNA"/>
</dbReference>
<feature type="region of interest" description="Disordered" evidence="1">
    <location>
        <begin position="129"/>
        <end position="168"/>
    </location>
</feature>
<keyword evidence="3" id="KW-1185">Reference proteome</keyword>